<dbReference type="AlphaFoldDB" id="A0A5M3MI28"/>
<evidence type="ECO:0000313" key="1">
    <source>
        <dbReference type="EMBL" id="EIW78898.1"/>
    </source>
</evidence>
<dbReference type="RefSeq" id="XP_007770396.1">
    <property type="nucleotide sequence ID" value="XM_007772206.1"/>
</dbReference>
<dbReference type="Proteomes" id="UP000053558">
    <property type="component" value="Unassembled WGS sequence"/>
</dbReference>
<gene>
    <name evidence="1" type="ORF">CONPUDRAFT_26779</name>
</gene>
<name>A0A5M3MI28_CONPW</name>
<dbReference type="KEGG" id="cput:CONPUDRAFT_26779"/>
<comment type="caution">
    <text evidence="1">The sequence shown here is derived from an EMBL/GenBank/DDBJ whole genome shotgun (WGS) entry which is preliminary data.</text>
</comment>
<evidence type="ECO:0000313" key="2">
    <source>
        <dbReference type="Proteomes" id="UP000053558"/>
    </source>
</evidence>
<dbReference type="GeneID" id="19206615"/>
<dbReference type="EMBL" id="JH711581">
    <property type="protein sequence ID" value="EIW78898.1"/>
    <property type="molecule type" value="Genomic_DNA"/>
</dbReference>
<protein>
    <submittedName>
        <fullName evidence="1">Uncharacterized protein</fullName>
    </submittedName>
</protein>
<reference evidence="2" key="1">
    <citation type="journal article" date="2012" name="Science">
        <title>The Paleozoic origin of enzymatic lignin decomposition reconstructed from 31 fungal genomes.</title>
        <authorList>
            <person name="Floudas D."/>
            <person name="Binder M."/>
            <person name="Riley R."/>
            <person name="Barry K."/>
            <person name="Blanchette R.A."/>
            <person name="Henrissat B."/>
            <person name="Martinez A.T."/>
            <person name="Otillar R."/>
            <person name="Spatafora J.W."/>
            <person name="Yadav J.S."/>
            <person name="Aerts A."/>
            <person name="Benoit I."/>
            <person name="Boyd A."/>
            <person name="Carlson A."/>
            <person name="Copeland A."/>
            <person name="Coutinho P.M."/>
            <person name="de Vries R.P."/>
            <person name="Ferreira P."/>
            <person name="Findley K."/>
            <person name="Foster B."/>
            <person name="Gaskell J."/>
            <person name="Glotzer D."/>
            <person name="Gorecki P."/>
            <person name="Heitman J."/>
            <person name="Hesse C."/>
            <person name="Hori C."/>
            <person name="Igarashi K."/>
            <person name="Jurgens J.A."/>
            <person name="Kallen N."/>
            <person name="Kersten P."/>
            <person name="Kohler A."/>
            <person name="Kuees U."/>
            <person name="Kumar T.K.A."/>
            <person name="Kuo A."/>
            <person name="LaButti K."/>
            <person name="Larrondo L.F."/>
            <person name="Lindquist E."/>
            <person name="Ling A."/>
            <person name="Lombard V."/>
            <person name="Lucas S."/>
            <person name="Lundell T."/>
            <person name="Martin R."/>
            <person name="McLaughlin D.J."/>
            <person name="Morgenstern I."/>
            <person name="Morin E."/>
            <person name="Murat C."/>
            <person name="Nagy L.G."/>
            <person name="Nolan M."/>
            <person name="Ohm R.A."/>
            <person name="Patyshakuliyeva A."/>
            <person name="Rokas A."/>
            <person name="Ruiz-Duenas F.J."/>
            <person name="Sabat G."/>
            <person name="Salamov A."/>
            <person name="Samejima M."/>
            <person name="Schmutz J."/>
            <person name="Slot J.C."/>
            <person name="St John F."/>
            <person name="Stenlid J."/>
            <person name="Sun H."/>
            <person name="Sun S."/>
            <person name="Syed K."/>
            <person name="Tsang A."/>
            <person name="Wiebenga A."/>
            <person name="Young D."/>
            <person name="Pisabarro A."/>
            <person name="Eastwood D.C."/>
            <person name="Martin F."/>
            <person name="Cullen D."/>
            <person name="Grigoriev I.V."/>
            <person name="Hibbett D.S."/>
        </authorList>
    </citation>
    <scope>NUCLEOTIDE SEQUENCE [LARGE SCALE GENOMIC DNA]</scope>
    <source>
        <strain evidence="2">RWD-64-598 SS2</strain>
    </source>
</reference>
<accession>A0A5M3MI28</accession>
<dbReference type="OMA" id="HAVNTHW"/>
<sequence length="115" mass="13475">LTHRESVARFAETQRLYLNLHAYLDYVSVVRPRVWSPLPAFPHAVNTHWMGAFTDSAQVCHMLYAAGVPIWYIRDPQSIPPDMNIIRHVEVIPAKITYREFFDMDTHDKPFPILR</sequence>
<dbReference type="OrthoDB" id="2634326at2759"/>
<organism evidence="1 2">
    <name type="scientific">Coniophora puteana (strain RWD-64-598)</name>
    <name type="common">Brown rot fungus</name>
    <dbReference type="NCBI Taxonomy" id="741705"/>
    <lineage>
        <taxon>Eukaryota</taxon>
        <taxon>Fungi</taxon>
        <taxon>Dikarya</taxon>
        <taxon>Basidiomycota</taxon>
        <taxon>Agaricomycotina</taxon>
        <taxon>Agaricomycetes</taxon>
        <taxon>Agaricomycetidae</taxon>
        <taxon>Boletales</taxon>
        <taxon>Coniophorineae</taxon>
        <taxon>Coniophoraceae</taxon>
        <taxon>Coniophora</taxon>
    </lineage>
</organism>
<proteinExistence type="predicted"/>
<feature type="non-terminal residue" evidence="1">
    <location>
        <position position="115"/>
    </location>
</feature>
<keyword evidence="2" id="KW-1185">Reference proteome</keyword>
<feature type="non-terminal residue" evidence="1">
    <location>
        <position position="1"/>
    </location>
</feature>